<keyword evidence="3" id="KW-0732">Signal</keyword>
<name>A0A937XDW6_UNCW3</name>
<evidence type="ECO:0000313" key="6">
    <source>
        <dbReference type="Proteomes" id="UP000779900"/>
    </source>
</evidence>
<evidence type="ECO:0000259" key="4">
    <source>
        <dbReference type="PROSITE" id="PS51112"/>
    </source>
</evidence>
<dbReference type="CDD" id="cd07361">
    <property type="entry name" value="MEMO_like"/>
    <property type="match status" value="1"/>
</dbReference>
<dbReference type="Pfam" id="PF01871">
    <property type="entry name" value="AMMECR1"/>
    <property type="match status" value="1"/>
</dbReference>
<dbReference type="Proteomes" id="UP000779900">
    <property type="component" value="Unassembled WGS sequence"/>
</dbReference>
<organism evidence="5 6">
    <name type="scientific">candidate division WOR-3 bacterium</name>
    <dbReference type="NCBI Taxonomy" id="2052148"/>
    <lineage>
        <taxon>Bacteria</taxon>
        <taxon>Bacteria division WOR-3</taxon>
    </lineage>
</organism>
<evidence type="ECO:0000313" key="5">
    <source>
        <dbReference type="EMBL" id="MBM3330316.1"/>
    </source>
</evidence>
<dbReference type="PANTHER" id="PTHR11060">
    <property type="entry name" value="PROTEIN MEMO1"/>
    <property type="match status" value="1"/>
</dbReference>
<dbReference type="InterPro" id="IPR036071">
    <property type="entry name" value="AMMECR1_dom_sf"/>
</dbReference>
<proteinExistence type="inferred from homology"/>
<dbReference type="Gene3D" id="3.40.830.10">
    <property type="entry name" value="LigB-like"/>
    <property type="match status" value="1"/>
</dbReference>
<dbReference type="Pfam" id="PF01875">
    <property type="entry name" value="Memo"/>
    <property type="match status" value="1"/>
</dbReference>
<dbReference type="Gene3D" id="3.30.700.20">
    <property type="entry name" value="Hypothetical protein ph0010, domain 1"/>
    <property type="match status" value="1"/>
</dbReference>
<accession>A0A937XDW6</accession>
<dbReference type="PROSITE" id="PS51112">
    <property type="entry name" value="AMMECR1"/>
    <property type="match status" value="1"/>
</dbReference>
<dbReference type="InterPro" id="IPR027623">
    <property type="entry name" value="AmmeMemoSam_A"/>
</dbReference>
<dbReference type="InterPro" id="IPR002733">
    <property type="entry name" value="AMMECR1_domain"/>
</dbReference>
<evidence type="ECO:0000256" key="2">
    <source>
        <dbReference type="HAMAP-Rule" id="MF_00055"/>
    </source>
</evidence>
<dbReference type="InterPro" id="IPR023472">
    <property type="entry name" value="Uncharacterised_MJ0810"/>
</dbReference>
<dbReference type="NCBIfam" id="TIGR04336">
    <property type="entry name" value="AmmeMemoSam_B"/>
    <property type="match status" value="1"/>
</dbReference>
<dbReference type="InterPro" id="IPR023473">
    <property type="entry name" value="AMMECR1"/>
</dbReference>
<dbReference type="SUPFAM" id="SSF53213">
    <property type="entry name" value="LigB-like"/>
    <property type="match status" value="1"/>
</dbReference>
<gene>
    <name evidence="5" type="primary">amrB</name>
    <name evidence="5" type="ORF">FJY68_00525</name>
</gene>
<dbReference type="HAMAP" id="MF_00645">
    <property type="entry name" value="AMMECR1"/>
    <property type="match status" value="1"/>
</dbReference>
<dbReference type="EMBL" id="VGIR01000001">
    <property type="protein sequence ID" value="MBM3330316.1"/>
    <property type="molecule type" value="Genomic_DNA"/>
</dbReference>
<dbReference type="SUPFAM" id="SSF143447">
    <property type="entry name" value="AMMECR1-like"/>
    <property type="match status" value="1"/>
</dbReference>
<feature type="signal peptide" evidence="3">
    <location>
        <begin position="1"/>
        <end position="24"/>
    </location>
</feature>
<dbReference type="NCBIfam" id="TIGR04335">
    <property type="entry name" value="AmmeMemoSam_A"/>
    <property type="match status" value="1"/>
</dbReference>
<dbReference type="HAMAP" id="MF_00055">
    <property type="entry name" value="MEMO1"/>
    <property type="match status" value="1"/>
</dbReference>
<sequence length="509" mass="54932">MTNCGRECRVMAMGAMVLALLVCAQPKEARVARQPAVAGQFYPGDAKTLTAMVDSMLADAEVPAISGTLIGIQVPHAGYPFSGPTAARAFKLLQGMDSVTVVMLGTSHHVMLRNAALYAKGAWHTPLGDVAIDEGLAKAILAQDKFFVDMPEAHAREHSIEVEVPFLQRILSDFKIVPIMLLQPTFEQCERVGKAVAAAVQGRKVVLLASTDLYHGESYDDANRIDRTAVELMAKFDPQAFHAAYERDEAQACGANAVTVMMVAARKLGADTAVVLAQTNSNDVTGERGGYCVGYSAVAFVASGKGSTGNDERGTMNELVPSDDLNEREQKSLLGIARSTIESYIRTGKIPEAKPLTPKLSEKFGAFVTLHERGQLRGCIGYIEALKPLFQTVRDMAVAASTEDPRFRPVEAGELDGVDIEITVLSPMRTVPSPDSVVVGKHGVVIRKAGRGAVFLPQVPVEQGWDRNTYLSELCLKAQLPRDAWKSPDAKFSVFTGQVFGEKQLGRQQ</sequence>
<evidence type="ECO:0000256" key="1">
    <source>
        <dbReference type="ARBA" id="ARBA00006315"/>
    </source>
</evidence>
<dbReference type="AlphaFoldDB" id="A0A937XDW6"/>
<reference evidence="5" key="1">
    <citation type="submission" date="2019-03" db="EMBL/GenBank/DDBJ databases">
        <title>Lake Tanganyika Metagenome-Assembled Genomes (MAGs).</title>
        <authorList>
            <person name="Tran P."/>
        </authorList>
    </citation>
    <scope>NUCLEOTIDE SEQUENCE</scope>
    <source>
        <strain evidence="5">K_DeepCast_150m_m2_040</strain>
    </source>
</reference>
<dbReference type="InterPro" id="IPR002737">
    <property type="entry name" value="MEMO1_fam"/>
</dbReference>
<dbReference type="NCBIfam" id="TIGR00296">
    <property type="entry name" value="TIGR00296 family protein"/>
    <property type="match status" value="1"/>
</dbReference>
<comment type="caution">
    <text evidence="5">The sequence shown here is derived from an EMBL/GenBank/DDBJ whole genome shotgun (WGS) entry which is preliminary data.</text>
</comment>
<dbReference type="PANTHER" id="PTHR11060:SF0">
    <property type="entry name" value="PROTEIN MEMO1"/>
    <property type="match status" value="1"/>
</dbReference>
<evidence type="ECO:0000256" key="3">
    <source>
        <dbReference type="SAM" id="SignalP"/>
    </source>
</evidence>
<dbReference type="InterPro" id="IPR027485">
    <property type="entry name" value="AMMECR1_N"/>
</dbReference>
<feature type="domain" description="AMMECR1" evidence="4">
    <location>
        <begin position="328"/>
        <end position="509"/>
    </location>
</feature>
<protein>
    <recommendedName>
        <fullName evidence="2">MEMO1 family protein FJY68_00525</fullName>
    </recommendedName>
</protein>
<dbReference type="Gene3D" id="3.30.1490.150">
    <property type="entry name" value="Hypothetical protein ph0010, domain 2"/>
    <property type="match status" value="1"/>
</dbReference>
<feature type="chain" id="PRO_5037849926" description="MEMO1 family protein FJY68_00525" evidence="3">
    <location>
        <begin position="25"/>
        <end position="509"/>
    </location>
</feature>
<comment type="similarity">
    <text evidence="1 2">Belongs to the MEMO1 family.</text>
</comment>